<evidence type="ECO:0000256" key="10">
    <source>
        <dbReference type="ARBA" id="ARBA00023015"/>
    </source>
</evidence>
<proteinExistence type="inferred from homology"/>
<organism evidence="15 16">
    <name type="scientific">Chondromyces apiculatus DSM 436</name>
    <dbReference type="NCBI Taxonomy" id="1192034"/>
    <lineage>
        <taxon>Bacteria</taxon>
        <taxon>Pseudomonadati</taxon>
        <taxon>Myxococcota</taxon>
        <taxon>Polyangia</taxon>
        <taxon>Polyangiales</taxon>
        <taxon>Polyangiaceae</taxon>
        <taxon>Chondromyces</taxon>
    </lineage>
</organism>
<dbReference type="GO" id="GO:0003700">
    <property type="term" value="F:DNA-binding transcription factor activity"/>
    <property type="evidence" value="ECO:0007669"/>
    <property type="project" value="InterPro"/>
</dbReference>
<dbReference type="Gene3D" id="1.10.10.10">
    <property type="entry name" value="Winged helix-like DNA-binding domain superfamily/Winged helix DNA-binding domain"/>
    <property type="match status" value="1"/>
</dbReference>
<comment type="cofactor">
    <cofactor evidence="14">
        <name>Mn(2+)</name>
        <dbReference type="ChEBI" id="CHEBI:29035"/>
    </cofactor>
    <cofactor evidence="14">
        <name>Fe(2+)</name>
        <dbReference type="ChEBI" id="CHEBI:29033"/>
    </cofactor>
    <text evidence="14">Binds 1 Mn(2+) or Fe(2+) ion per subunit.</text>
</comment>
<evidence type="ECO:0000256" key="9">
    <source>
        <dbReference type="ARBA" id="ARBA00023004"/>
    </source>
</evidence>
<gene>
    <name evidence="15" type="ORF">CAP_3125</name>
</gene>
<keyword evidence="11" id="KW-0238">DNA-binding</keyword>
<evidence type="ECO:0000256" key="6">
    <source>
        <dbReference type="ARBA" id="ARBA00022491"/>
    </source>
</evidence>
<reference evidence="15 16" key="1">
    <citation type="submission" date="2013-05" db="EMBL/GenBank/DDBJ databases">
        <title>Genome assembly of Chondromyces apiculatus DSM 436.</title>
        <authorList>
            <person name="Sharma G."/>
            <person name="Khatri I."/>
            <person name="Kaur C."/>
            <person name="Mayilraj S."/>
            <person name="Subramanian S."/>
        </authorList>
    </citation>
    <scope>NUCLEOTIDE SEQUENCE [LARGE SCALE GENOMIC DNA]</scope>
    <source>
        <strain evidence="15 16">DSM 436</strain>
    </source>
</reference>
<evidence type="ECO:0000256" key="1">
    <source>
        <dbReference type="ARBA" id="ARBA00004496"/>
    </source>
</evidence>
<comment type="similarity">
    <text evidence="2">Belongs to the Fur family.</text>
</comment>
<dbReference type="GO" id="GO:0045892">
    <property type="term" value="P:negative regulation of DNA-templated transcription"/>
    <property type="evidence" value="ECO:0007669"/>
    <property type="project" value="TreeGrafter"/>
</dbReference>
<dbReference type="CDD" id="cd07153">
    <property type="entry name" value="Fur_like"/>
    <property type="match status" value="1"/>
</dbReference>
<evidence type="ECO:0000256" key="12">
    <source>
        <dbReference type="ARBA" id="ARBA00023163"/>
    </source>
</evidence>
<feature type="binding site" evidence="14">
    <location>
        <position position="148"/>
    </location>
    <ligand>
        <name>Fe cation</name>
        <dbReference type="ChEBI" id="CHEBI:24875"/>
    </ligand>
</feature>
<protein>
    <recommendedName>
        <fullName evidence="4">Ferric uptake regulation protein</fullName>
    </recommendedName>
</protein>
<comment type="subcellular location">
    <subcellularLocation>
        <location evidence="1">Cytoplasm</location>
    </subcellularLocation>
</comment>
<name>A0A017T9J6_9BACT</name>
<dbReference type="GO" id="GO:1900705">
    <property type="term" value="P:negative regulation of siderophore biosynthetic process"/>
    <property type="evidence" value="ECO:0007669"/>
    <property type="project" value="TreeGrafter"/>
</dbReference>
<dbReference type="eggNOG" id="COG0735">
    <property type="taxonomic scope" value="Bacteria"/>
</dbReference>
<dbReference type="GO" id="GO:0005829">
    <property type="term" value="C:cytosol"/>
    <property type="evidence" value="ECO:0007669"/>
    <property type="project" value="TreeGrafter"/>
</dbReference>
<feature type="binding site" evidence="14">
    <location>
        <position position="131"/>
    </location>
    <ligand>
        <name>Fe cation</name>
        <dbReference type="ChEBI" id="CHEBI:24875"/>
    </ligand>
</feature>
<evidence type="ECO:0000256" key="7">
    <source>
        <dbReference type="ARBA" id="ARBA00022723"/>
    </source>
</evidence>
<evidence type="ECO:0000256" key="14">
    <source>
        <dbReference type="PIRSR" id="PIRSR602481-2"/>
    </source>
</evidence>
<feature type="binding site" evidence="13">
    <location>
        <position position="159"/>
    </location>
    <ligand>
        <name>Zn(2+)</name>
        <dbReference type="ChEBI" id="CHEBI:29105"/>
    </ligand>
</feature>
<dbReference type="GO" id="GO:0000976">
    <property type="term" value="F:transcription cis-regulatory region binding"/>
    <property type="evidence" value="ECO:0007669"/>
    <property type="project" value="TreeGrafter"/>
</dbReference>
<keyword evidence="5" id="KW-0963">Cytoplasm</keyword>
<dbReference type="Gene3D" id="3.30.1490.190">
    <property type="match status" value="1"/>
</dbReference>
<dbReference type="EMBL" id="ASRX01000022">
    <property type="protein sequence ID" value="EYF05577.1"/>
    <property type="molecule type" value="Genomic_DNA"/>
</dbReference>
<dbReference type="PANTHER" id="PTHR33202:SF2">
    <property type="entry name" value="FERRIC UPTAKE REGULATION PROTEIN"/>
    <property type="match status" value="1"/>
</dbReference>
<evidence type="ECO:0000256" key="8">
    <source>
        <dbReference type="ARBA" id="ARBA00022833"/>
    </source>
</evidence>
<feature type="binding site" evidence="13">
    <location>
        <position position="119"/>
    </location>
    <ligand>
        <name>Zn(2+)</name>
        <dbReference type="ChEBI" id="CHEBI:29105"/>
    </ligand>
</feature>
<feature type="binding site" evidence="14">
    <location>
        <position position="112"/>
    </location>
    <ligand>
        <name>Fe cation</name>
        <dbReference type="ChEBI" id="CHEBI:24875"/>
    </ligand>
</feature>
<dbReference type="PANTHER" id="PTHR33202">
    <property type="entry name" value="ZINC UPTAKE REGULATION PROTEIN"/>
    <property type="match status" value="1"/>
</dbReference>
<dbReference type="Pfam" id="PF01475">
    <property type="entry name" value="FUR"/>
    <property type="match status" value="1"/>
</dbReference>
<dbReference type="FunFam" id="3.30.1490.190:FF:000001">
    <property type="entry name" value="Ferric uptake regulation protein"/>
    <property type="match status" value="1"/>
</dbReference>
<keyword evidence="6" id="KW-0678">Repressor</keyword>
<dbReference type="Proteomes" id="UP000019678">
    <property type="component" value="Unassembled WGS sequence"/>
</dbReference>
<feature type="binding site" evidence="13">
    <location>
        <position position="116"/>
    </location>
    <ligand>
        <name>Zn(2+)</name>
        <dbReference type="ChEBI" id="CHEBI:29105"/>
    </ligand>
</feature>
<sequence>MVHAPGEEERVTHVDEAALERLRTRLQTYMVEKGLRSTAQRRLIIDTFFEGAPHMTIEELLQQVRGVDRGIGYATVYRTLKLLAECGVASERRFGDGLSRYELADDASSHHDHLICLSCGKIIEFEEPQIEALQDAIAEKYGFLVTSHKHEMYGECADCQRTKKSAASEGADGMRDGA</sequence>
<dbReference type="SUPFAM" id="SSF46785">
    <property type="entry name" value="Winged helix' DNA-binding domain"/>
    <property type="match status" value="1"/>
</dbReference>
<feature type="binding site" evidence="14">
    <location>
        <position position="110"/>
    </location>
    <ligand>
        <name>Fe cation</name>
        <dbReference type="ChEBI" id="CHEBI:24875"/>
    </ligand>
</feature>
<accession>A0A017T9J6</accession>
<evidence type="ECO:0000256" key="2">
    <source>
        <dbReference type="ARBA" id="ARBA00007957"/>
    </source>
</evidence>
<comment type="subunit">
    <text evidence="3">Homodimer.</text>
</comment>
<feature type="binding site" evidence="13">
    <location>
        <position position="156"/>
    </location>
    <ligand>
        <name>Zn(2+)</name>
        <dbReference type="ChEBI" id="CHEBI:29105"/>
    </ligand>
</feature>
<dbReference type="InterPro" id="IPR036390">
    <property type="entry name" value="WH_DNA-bd_sf"/>
</dbReference>
<evidence type="ECO:0000313" key="16">
    <source>
        <dbReference type="Proteomes" id="UP000019678"/>
    </source>
</evidence>
<keyword evidence="8 13" id="KW-0862">Zinc</keyword>
<comment type="cofactor">
    <cofactor evidence="13">
        <name>Zn(2+)</name>
        <dbReference type="ChEBI" id="CHEBI:29105"/>
    </cofactor>
    <text evidence="13">Binds 1 zinc ion per subunit.</text>
</comment>
<dbReference type="STRING" id="1192034.CAP_3125"/>
<evidence type="ECO:0000256" key="11">
    <source>
        <dbReference type="ARBA" id="ARBA00023125"/>
    </source>
</evidence>
<keyword evidence="12" id="KW-0804">Transcription</keyword>
<evidence type="ECO:0000256" key="4">
    <source>
        <dbReference type="ARBA" id="ARBA00020910"/>
    </source>
</evidence>
<evidence type="ECO:0000256" key="3">
    <source>
        <dbReference type="ARBA" id="ARBA00011738"/>
    </source>
</evidence>
<keyword evidence="16" id="KW-1185">Reference proteome</keyword>
<dbReference type="GO" id="GO:0008270">
    <property type="term" value="F:zinc ion binding"/>
    <property type="evidence" value="ECO:0007669"/>
    <property type="project" value="TreeGrafter"/>
</dbReference>
<evidence type="ECO:0000256" key="5">
    <source>
        <dbReference type="ARBA" id="ARBA00022490"/>
    </source>
</evidence>
<dbReference type="InterPro" id="IPR036388">
    <property type="entry name" value="WH-like_DNA-bd_sf"/>
</dbReference>
<dbReference type="AlphaFoldDB" id="A0A017T9J6"/>
<evidence type="ECO:0000313" key="15">
    <source>
        <dbReference type="EMBL" id="EYF05577.1"/>
    </source>
</evidence>
<keyword evidence="7 13" id="KW-0479">Metal-binding</keyword>
<keyword evidence="10" id="KW-0805">Transcription regulation</keyword>
<dbReference type="InterPro" id="IPR002481">
    <property type="entry name" value="FUR"/>
</dbReference>
<evidence type="ECO:0000256" key="13">
    <source>
        <dbReference type="PIRSR" id="PIRSR602481-1"/>
    </source>
</evidence>
<comment type="caution">
    <text evidence="15">The sequence shown here is derived from an EMBL/GenBank/DDBJ whole genome shotgun (WGS) entry which is preliminary data.</text>
</comment>
<dbReference type="InterPro" id="IPR043135">
    <property type="entry name" value="Fur_C"/>
</dbReference>
<keyword evidence="9 14" id="KW-0408">Iron</keyword>